<name>A0A0G4GXP9_9ALVE</name>
<organism evidence="5">
    <name type="scientific">Chromera velia CCMP2878</name>
    <dbReference type="NCBI Taxonomy" id="1169474"/>
    <lineage>
        <taxon>Eukaryota</taxon>
        <taxon>Sar</taxon>
        <taxon>Alveolata</taxon>
        <taxon>Colpodellida</taxon>
        <taxon>Chromeraceae</taxon>
        <taxon>Chromera</taxon>
    </lineage>
</organism>
<dbReference type="GO" id="GO:0003676">
    <property type="term" value="F:nucleic acid binding"/>
    <property type="evidence" value="ECO:0007669"/>
    <property type="project" value="InterPro"/>
</dbReference>
<accession>A0A0G4GXP9</accession>
<feature type="compositionally biased region" description="Polar residues" evidence="3">
    <location>
        <begin position="102"/>
        <end position="116"/>
    </location>
</feature>
<evidence type="ECO:0000256" key="1">
    <source>
        <dbReference type="PROSITE-ProRule" id="PRU00047"/>
    </source>
</evidence>
<dbReference type="PhylomeDB" id="A0A0G4GXP9"/>
<keyword evidence="1" id="KW-0862">Zinc</keyword>
<feature type="region of interest" description="Disordered" evidence="3">
    <location>
        <begin position="81"/>
        <end position="143"/>
    </location>
</feature>
<dbReference type="Pfam" id="PF00098">
    <property type="entry name" value="zf-CCHC"/>
    <property type="match status" value="1"/>
</dbReference>
<dbReference type="SMART" id="SM00343">
    <property type="entry name" value="ZnF_C2HC"/>
    <property type="match status" value="1"/>
</dbReference>
<keyword evidence="1" id="KW-0479">Metal-binding</keyword>
<sequence>MKEKNDTLTVKALKSAVKKRRMRLLHLLRKHKWSLPLGVAENKELQDSADYLCKAHVLWERERPNVVVPVHRVMRKAIEELLDESPEDEGSGGDREGESLDFSSVPSVGSLFSPTHSIRDSSSESDSVSSNPDSELQQQQADMGDAVRFDKFEQIGKVKRVTTVFIPGKTNKQVWYATFKAKADAGNLNVNEKKLLLANPNRRRNDRISSFINALYPELREELEIEQIYTDWDQLKRRVGYLHAKQQKKARARIAGVQQRDERDELAELRKRLDQQAAQIAALRGRGRGCGGFTDRGCGRGRGGFGYYPVYPSPMHGGHAFGAYSRGGFNSHFRGGHGGMRGRGGHYQQYGGNNGFNNGPPRCYTCNQPGHKASNCPMQGNDPGGLA</sequence>
<dbReference type="InterPro" id="IPR001878">
    <property type="entry name" value="Znf_CCHC"/>
</dbReference>
<feature type="coiled-coil region" evidence="2">
    <location>
        <begin position="259"/>
        <end position="286"/>
    </location>
</feature>
<dbReference type="PROSITE" id="PS50158">
    <property type="entry name" value="ZF_CCHC"/>
    <property type="match status" value="1"/>
</dbReference>
<dbReference type="SUPFAM" id="SSF57756">
    <property type="entry name" value="Retrovirus zinc finger-like domains"/>
    <property type="match status" value="1"/>
</dbReference>
<proteinExistence type="predicted"/>
<evidence type="ECO:0000256" key="2">
    <source>
        <dbReference type="SAM" id="Coils"/>
    </source>
</evidence>
<dbReference type="GO" id="GO:0008270">
    <property type="term" value="F:zinc ion binding"/>
    <property type="evidence" value="ECO:0007669"/>
    <property type="project" value="UniProtKB-KW"/>
</dbReference>
<evidence type="ECO:0000256" key="3">
    <source>
        <dbReference type="SAM" id="MobiDB-lite"/>
    </source>
</evidence>
<evidence type="ECO:0000259" key="4">
    <source>
        <dbReference type="PROSITE" id="PS50158"/>
    </source>
</evidence>
<dbReference type="EMBL" id="CDMZ01001657">
    <property type="protein sequence ID" value="CEM35751.1"/>
    <property type="molecule type" value="Genomic_DNA"/>
</dbReference>
<dbReference type="InterPro" id="IPR036875">
    <property type="entry name" value="Znf_CCHC_sf"/>
</dbReference>
<feature type="compositionally biased region" description="Acidic residues" evidence="3">
    <location>
        <begin position="81"/>
        <end position="91"/>
    </location>
</feature>
<feature type="domain" description="CCHC-type" evidence="4">
    <location>
        <begin position="362"/>
        <end position="377"/>
    </location>
</feature>
<keyword evidence="1" id="KW-0863">Zinc-finger</keyword>
<dbReference type="AlphaFoldDB" id="A0A0G4GXP9"/>
<protein>
    <recommendedName>
        <fullName evidence="4">CCHC-type domain-containing protein</fullName>
    </recommendedName>
</protein>
<dbReference type="VEuPathDB" id="CryptoDB:Cvel_5369"/>
<feature type="compositionally biased region" description="Low complexity" evidence="3">
    <location>
        <begin position="124"/>
        <end position="134"/>
    </location>
</feature>
<keyword evidence="2" id="KW-0175">Coiled coil</keyword>
<gene>
    <name evidence="5" type="ORF">Cvel_5369</name>
</gene>
<evidence type="ECO:0000313" key="5">
    <source>
        <dbReference type="EMBL" id="CEM35751.1"/>
    </source>
</evidence>
<reference evidence="5" key="1">
    <citation type="submission" date="2014-11" db="EMBL/GenBank/DDBJ databases">
        <authorList>
            <person name="Otto D Thomas"/>
            <person name="Naeem Raeece"/>
        </authorList>
    </citation>
    <scope>NUCLEOTIDE SEQUENCE</scope>
</reference>